<dbReference type="Proteomes" id="UP000251993">
    <property type="component" value="Chromosome"/>
</dbReference>
<dbReference type="InterPro" id="IPR052181">
    <property type="entry name" value="5hmC_binding"/>
</dbReference>
<accession>A0A344TE73</accession>
<evidence type="ECO:0000313" key="2">
    <source>
        <dbReference type="EMBL" id="AXE16944.1"/>
    </source>
</evidence>
<dbReference type="Pfam" id="PF01878">
    <property type="entry name" value="EVE"/>
    <property type="match status" value="1"/>
</dbReference>
<keyword evidence="3" id="KW-1185">Reference proteome</keyword>
<dbReference type="PANTHER" id="PTHR14087:SF7">
    <property type="entry name" value="THYMOCYTE NUCLEAR PROTEIN 1"/>
    <property type="match status" value="1"/>
</dbReference>
<dbReference type="RefSeq" id="WP_114065731.1">
    <property type="nucleotide sequence ID" value="NZ_CP030850.1"/>
</dbReference>
<dbReference type="InterPro" id="IPR047197">
    <property type="entry name" value="THYN1-like_EVE"/>
</dbReference>
<dbReference type="CDD" id="cd21133">
    <property type="entry name" value="EVE"/>
    <property type="match status" value="1"/>
</dbReference>
<organism evidence="2 3">
    <name type="scientific">Runella rosea</name>
    <dbReference type="NCBI Taxonomy" id="2259595"/>
    <lineage>
        <taxon>Bacteria</taxon>
        <taxon>Pseudomonadati</taxon>
        <taxon>Bacteroidota</taxon>
        <taxon>Cytophagia</taxon>
        <taxon>Cytophagales</taxon>
        <taxon>Spirosomataceae</taxon>
        <taxon>Runella</taxon>
    </lineage>
</organism>
<dbReference type="SUPFAM" id="SSF88697">
    <property type="entry name" value="PUA domain-like"/>
    <property type="match status" value="1"/>
</dbReference>
<evidence type="ECO:0000259" key="1">
    <source>
        <dbReference type="Pfam" id="PF01878"/>
    </source>
</evidence>
<evidence type="ECO:0000313" key="3">
    <source>
        <dbReference type="Proteomes" id="UP000251993"/>
    </source>
</evidence>
<name>A0A344TE73_9BACT</name>
<dbReference type="InterPro" id="IPR002740">
    <property type="entry name" value="EVE_domain"/>
</dbReference>
<dbReference type="AlphaFoldDB" id="A0A344TE73"/>
<dbReference type="EMBL" id="CP030850">
    <property type="protein sequence ID" value="AXE16944.1"/>
    <property type="molecule type" value="Genomic_DNA"/>
</dbReference>
<dbReference type="KEGG" id="run:DR864_03950"/>
<sequence length="138" mass="16128">MNHWLVKSEPFVYSWDDFEKAGRSVWDGVRNYQARNNLKAMQKGDWVFFYHSNEGLAVVGIAQVDREAYPDPTTDDARWVVVELVPVQKLKRPVSLQEIKSDNRLQEIALIRQSRLSVMPIKREEFDLILSFSNDENT</sequence>
<proteinExistence type="predicted"/>
<dbReference type="Gene3D" id="3.10.590.10">
    <property type="entry name" value="ph1033 like domains"/>
    <property type="match status" value="1"/>
</dbReference>
<dbReference type="PANTHER" id="PTHR14087">
    <property type="entry name" value="THYMOCYTE NUCLEAR PROTEIN 1"/>
    <property type="match status" value="1"/>
</dbReference>
<reference evidence="2 3" key="1">
    <citation type="submission" date="2018-07" db="EMBL/GenBank/DDBJ databases">
        <title>Genome sequencing of Runella.</title>
        <authorList>
            <person name="Baek M.-G."/>
            <person name="Yi H."/>
        </authorList>
    </citation>
    <scope>NUCLEOTIDE SEQUENCE [LARGE SCALE GENOMIC DNA]</scope>
    <source>
        <strain evidence="2 3">HYN0085</strain>
    </source>
</reference>
<protein>
    <submittedName>
        <fullName evidence="2">EVE domain-containing protein</fullName>
    </submittedName>
</protein>
<dbReference type="InterPro" id="IPR015947">
    <property type="entry name" value="PUA-like_sf"/>
</dbReference>
<dbReference type="OrthoDB" id="9791347at2"/>
<feature type="domain" description="EVE" evidence="1">
    <location>
        <begin position="2"/>
        <end position="131"/>
    </location>
</feature>
<gene>
    <name evidence="2" type="ORF">DR864_03950</name>
</gene>